<evidence type="ECO:0008006" key="6">
    <source>
        <dbReference type="Google" id="ProtNLM"/>
    </source>
</evidence>
<evidence type="ECO:0000313" key="5">
    <source>
        <dbReference type="Proteomes" id="UP000248745"/>
    </source>
</evidence>
<protein>
    <recommendedName>
        <fullName evidence="6">Carbohydrate-binding family V/XII</fullName>
    </recommendedName>
</protein>
<dbReference type="AlphaFoldDB" id="A0A2W2BMZ7"/>
<feature type="chain" id="PRO_5015845221" description="Carbohydrate-binding family V/XII" evidence="3">
    <location>
        <begin position="36"/>
        <end position="745"/>
    </location>
</feature>
<keyword evidence="2" id="KW-0812">Transmembrane</keyword>
<comment type="caution">
    <text evidence="4">The sequence shown here is derived from an EMBL/GenBank/DDBJ whole genome shotgun (WGS) entry which is preliminary data.</text>
</comment>
<dbReference type="OrthoDB" id="102964at2"/>
<keyword evidence="2" id="KW-0472">Membrane</keyword>
<evidence type="ECO:0000256" key="3">
    <source>
        <dbReference type="SAM" id="SignalP"/>
    </source>
</evidence>
<feature type="region of interest" description="Disordered" evidence="1">
    <location>
        <begin position="722"/>
        <end position="745"/>
    </location>
</feature>
<evidence type="ECO:0000256" key="2">
    <source>
        <dbReference type="SAM" id="Phobius"/>
    </source>
</evidence>
<name>A0A2W2BMZ7_9BACT</name>
<feature type="compositionally biased region" description="Gly residues" evidence="1">
    <location>
        <begin position="727"/>
        <end position="745"/>
    </location>
</feature>
<reference evidence="4 5" key="1">
    <citation type="submission" date="2018-06" db="EMBL/GenBank/DDBJ databases">
        <title>Mucibacter soli gen. nov., sp. nov., a new member of the family Chitinophagaceae producing mucin.</title>
        <authorList>
            <person name="Kim M.-K."/>
            <person name="Park S."/>
            <person name="Kim T.-S."/>
            <person name="Joung Y."/>
            <person name="Han J.-H."/>
            <person name="Kim S.B."/>
        </authorList>
    </citation>
    <scope>NUCLEOTIDE SEQUENCE [LARGE SCALE GENOMIC DNA]</scope>
    <source>
        <strain evidence="4 5">R1-15</strain>
    </source>
</reference>
<dbReference type="RefSeq" id="WP_110997042.1">
    <property type="nucleotide sequence ID" value="NZ_QKTW01000002.1"/>
</dbReference>
<dbReference type="Proteomes" id="UP000248745">
    <property type="component" value="Unassembled WGS sequence"/>
</dbReference>
<gene>
    <name evidence="4" type="ORF">DN068_01165</name>
</gene>
<proteinExistence type="predicted"/>
<keyword evidence="2" id="KW-1133">Transmembrane helix</keyword>
<organism evidence="4 5">
    <name type="scientific">Taibaiella soli</name>
    <dbReference type="NCBI Taxonomy" id="1649169"/>
    <lineage>
        <taxon>Bacteria</taxon>
        <taxon>Pseudomonadati</taxon>
        <taxon>Bacteroidota</taxon>
        <taxon>Chitinophagia</taxon>
        <taxon>Chitinophagales</taxon>
        <taxon>Chitinophagaceae</taxon>
        <taxon>Taibaiella</taxon>
    </lineage>
</organism>
<keyword evidence="3" id="KW-0732">Signal</keyword>
<evidence type="ECO:0000256" key="1">
    <source>
        <dbReference type="SAM" id="MobiDB-lite"/>
    </source>
</evidence>
<evidence type="ECO:0000313" key="4">
    <source>
        <dbReference type="EMBL" id="PZF74836.1"/>
    </source>
</evidence>
<feature type="signal peptide" evidence="3">
    <location>
        <begin position="1"/>
        <end position="35"/>
    </location>
</feature>
<dbReference type="EMBL" id="QKTW01000002">
    <property type="protein sequence ID" value="PZF74836.1"/>
    <property type="molecule type" value="Genomic_DNA"/>
</dbReference>
<feature type="transmembrane region" description="Helical" evidence="2">
    <location>
        <begin position="487"/>
        <end position="509"/>
    </location>
</feature>
<keyword evidence="5" id="KW-1185">Reference proteome</keyword>
<accession>A0A2W2BMZ7</accession>
<sequence length="745" mass="80941">MKTHFNYSRSFVIRLLFFICFISGLSLKTPANAQADQDAGWPRQFTSNGATLILYQPQVEKWENYKQLDGAAAFALTPKGGKETHGVLSFDATTSVDKEKRLAYLDVIKYPSVRFPTLDASEAAKMETLTTSMLPKTADPISIDLIMADLDKSSAPAPKVAVKNDPPAIFYNNAPAILVIIPGDSAVLAPVSKTDLSFVVNANWDVFYEKSKHQYFLLTDKTWMNAGDLKGPWTATKQLPKDMSKLPSGENFDEVKKMVPPPATSGTAPKVFFSAVPAELILLKGAPVYSKIKGTQLLYITNTDNDVFLDDANKEYYVLLSGRWFSSKDLNGGWVYAGDKLPADFSKIPENSTKSHVLASVPGTIEASDAVMLAQIPTTERINKKEAAAGVKVTYDGTPQFKKIDGTSLDYATNTQDKVIKDGNQYYVCYQAVWFVSSSPSGPWTTCDMIPAEIYKIPPSSPVYNVTYVTQTNVDETYVESSAAAGYFGAFIIGVGVGACIAYGTGWFYPPYIFYPPGMMYPIYRPWPCTYGAGFTYNPWTGGFAGGQRVYGPYGAAGTSAWYNPATGRYGRAASVQTPYGGRTAAHAYNPWTGGNMATAQGHNPYGQWGTSVATRNGNAIQTGHVTNANGTTAGYRTNTGQHGVVHTGANGTISKGTNGTYAGHDGNVYRKNSNGEWSQYTKNGWQSQVGGQGGTQHQNLENAAQNRERGQMQNQRFQQFRQSGGFNRGGMGGGRMGGGGFRRR</sequence>